<protein>
    <submittedName>
        <fullName evidence="4">Uncharacterized protein</fullName>
    </submittedName>
</protein>
<keyword evidence="2" id="KW-1133">Transmembrane helix</keyword>
<evidence type="ECO:0000313" key="4">
    <source>
        <dbReference type="EMBL" id="MCQ9120817.1"/>
    </source>
</evidence>
<gene>
    <name evidence="4" type="ORF">MUU45_000632</name>
</gene>
<keyword evidence="2" id="KW-0472">Membrane</keyword>
<evidence type="ECO:0000256" key="3">
    <source>
        <dbReference type="SAM" id="SignalP"/>
    </source>
</evidence>
<feature type="region of interest" description="Disordered" evidence="1">
    <location>
        <begin position="413"/>
        <end position="443"/>
    </location>
</feature>
<organism evidence="4 5">
    <name type="scientific">Rodentibacter pneumotropicus</name>
    <dbReference type="NCBI Taxonomy" id="758"/>
    <lineage>
        <taxon>Bacteria</taxon>
        <taxon>Pseudomonadati</taxon>
        <taxon>Pseudomonadota</taxon>
        <taxon>Gammaproteobacteria</taxon>
        <taxon>Pasteurellales</taxon>
        <taxon>Pasteurellaceae</taxon>
        <taxon>Rodentibacter</taxon>
    </lineage>
</organism>
<proteinExistence type="predicted"/>
<feature type="chain" id="PRO_5043509875" evidence="3">
    <location>
        <begin position="19"/>
        <end position="610"/>
    </location>
</feature>
<keyword evidence="3" id="KW-0732">Signal</keyword>
<feature type="signal peptide" evidence="3">
    <location>
        <begin position="1"/>
        <end position="18"/>
    </location>
</feature>
<evidence type="ECO:0000313" key="5">
    <source>
        <dbReference type="Proteomes" id="UP001206350"/>
    </source>
</evidence>
<keyword evidence="5" id="KW-1185">Reference proteome</keyword>
<sequence>MKKFIGLFFLCVSMQSNAHPLIAAYEASMTGYLTAAGLTQHEAQGQAEKMSAFAFGGVSGIDTSDSKGCVRPSREGNHCKKLTIGETIINYNSDGKLDFISKTDQTVSQLKSMSQLSKYSEHDILKSLYKDSELGDLVFEETHNRDEFIDELMSYSTMENGLDYALAPIWYASTGIYLYRTKHPINEDQYLYFNDFNSLYHRYWQHLENIEPYSEEKNAYLDLTDDYRALIYESYYRPVNFNSSDERMKAEYLQSVQLPTNLLLPIRHHIFELSKADIANFIRQGKEIAQDEKKSLDEGYEISFESIDKQNYKRVEELNIPVMVIQSRLDLKTKEDIENQEDEKEVKFISYSSSLTNAKKETYSVKEQDLANSFNNMKNDYFRSNGSSVTRSNGSSVNIDTSRELTAMDLSKVTSSGNKSHSLGSFLGSQSSTEEYGNYRKSHPSTVTTDVIDINDNNKPAPPVSSGVNNGASGGIGSGVGADIGVGSNTGINADVGTSSGSVTGTQAGTILEPIEEAETEVTDGYQEPTLPIVSGIEILQPLIDLKEELISKLNFNLPAGTCQALNIDFFNNTISSDAHCQLAEKIAPTLASIMLLIYYIFAFRIMLSA</sequence>
<dbReference type="RefSeq" id="WP_077664308.1">
    <property type="nucleotide sequence ID" value="NZ_JALJCU010000008.1"/>
</dbReference>
<reference evidence="4 5" key="1">
    <citation type="journal article" date="2022" name="Microbiol. Spectr.">
        <title>Microbiota of the Pregnant Mouse: Characterization of the Bacterial Communities in the Oral Cavity, Lung, Intestine, and Vagina through Culture and DNA Sequencing.</title>
        <authorList>
            <person name="Greenberg J.M."/>
            <person name="Romero R."/>
            <person name="Winters A.D."/>
            <person name="Galaz J."/>
            <person name="Garcia-Flores V."/>
            <person name="Arenas-Hernandez M."/>
            <person name="Panzer J."/>
            <person name="Shaffer Z."/>
            <person name="Kracht D.J."/>
            <person name="Gomez-Lopez N."/>
            <person name="Theis K.R."/>
        </authorList>
    </citation>
    <scope>NUCLEOTIDE SEQUENCE [LARGE SCALE GENOMIC DNA]</scope>
    <source>
        <strain evidence="4 5">MAC-C1-H1</strain>
    </source>
</reference>
<comment type="caution">
    <text evidence="4">The sequence shown here is derived from an EMBL/GenBank/DDBJ whole genome shotgun (WGS) entry which is preliminary data.</text>
</comment>
<dbReference type="Proteomes" id="UP001206350">
    <property type="component" value="Unassembled WGS sequence"/>
</dbReference>
<dbReference type="AlphaFoldDB" id="A0AAW5LAJ8"/>
<keyword evidence="2" id="KW-0812">Transmembrane</keyword>
<accession>A0AAW5LAJ8</accession>
<name>A0AAW5LAJ8_9PAST</name>
<dbReference type="EMBL" id="JALJCU010000008">
    <property type="protein sequence ID" value="MCQ9120817.1"/>
    <property type="molecule type" value="Genomic_DNA"/>
</dbReference>
<evidence type="ECO:0000256" key="1">
    <source>
        <dbReference type="SAM" id="MobiDB-lite"/>
    </source>
</evidence>
<feature type="transmembrane region" description="Helical" evidence="2">
    <location>
        <begin position="587"/>
        <end position="608"/>
    </location>
</feature>
<feature type="compositionally biased region" description="Polar residues" evidence="1">
    <location>
        <begin position="413"/>
        <end position="435"/>
    </location>
</feature>
<evidence type="ECO:0000256" key="2">
    <source>
        <dbReference type="SAM" id="Phobius"/>
    </source>
</evidence>